<dbReference type="InterPro" id="IPR036942">
    <property type="entry name" value="Beta-barrel_TonB_sf"/>
</dbReference>
<organism evidence="15 16">
    <name type="scientific">Wenyingzhuangia heitensis</name>
    <dbReference type="NCBI Taxonomy" id="1487859"/>
    <lineage>
        <taxon>Bacteria</taxon>
        <taxon>Pseudomonadati</taxon>
        <taxon>Bacteroidota</taxon>
        <taxon>Flavobacteriia</taxon>
        <taxon>Flavobacteriales</taxon>
        <taxon>Flavobacteriaceae</taxon>
        <taxon>Wenyingzhuangia</taxon>
    </lineage>
</organism>
<keyword evidence="15" id="KW-0675">Receptor</keyword>
<name>A0ABX0UBU1_9FLAO</name>
<dbReference type="Gene3D" id="2.170.130.10">
    <property type="entry name" value="TonB-dependent receptor, plug domain"/>
    <property type="match status" value="1"/>
</dbReference>
<accession>A0ABX0UBU1</accession>
<evidence type="ECO:0000256" key="4">
    <source>
        <dbReference type="ARBA" id="ARBA00022496"/>
    </source>
</evidence>
<dbReference type="PANTHER" id="PTHR32552">
    <property type="entry name" value="FERRICHROME IRON RECEPTOR-RELATED"/>
    <property type="match status" value="1"/>
</dbReference>
<dbReference type="SUPFAM" id="SSF49464">
    <property type="entry name" value="Carboxypeptidase regulatory domain-like"/>
    <property type="match status" value="1"/>
</dbReference>
<dbReference type="PANTHER" id="PTHR32552:SF81">
    <property type="entry name" value="TONB-DEPENDENT OUTER MEMBRANE RECEPTOR"/>
    <property type="match status" value="1"/>
</dbReference>
<dbReference type="RefSeq" id="WP_167190079.1">
    <property type="nucleotide sequence ID" value="NZ_JAASQL010000005.1"/>
</dbReference>
<dbReference type="InterPro" id="IPR039426">
    <property type="entry name" value="TonB-dep_rcpt-like"/>
</dbReference>
<dbReference type="Pfam" id="PF13715">
    <property type="entry name" value="CarbopepD_reg_2"/>
    <property type="match status" value="1"/>
</dbReference>
<dbReference type="CDD" id="cd01347">
    <property type="entry name" value="ligand_gated_channel"/>
    <property type="match status" value="1"/>
</dbReference>
<dbReference type="InterPro" id="IPR000531">
    <property type="entry name" value="Beta-barrel_TonB"/>
</dbReference>
<dbReference type="Pfam" id="PF07715">
    <property type="entry name" value="Plug"/>
    <property type="match status" value="1"/>
</dbReference>
<evidence type="ECO:0000256" key="5">
    <source>
        <dbReference type="ARBA" id="ARBA00022692"/>
    </source>
</evidence>
<evidence type="ECO:0000256" key="10">
    <source>
        <dbReference type="ARBA" id="ARBA00023237"/>
    </source>
</evidence>
<dbReference type="Pfam" id="PF00593">
    <property type="entry name" value="TonB_dep_Rec_b-barrel"/>
    <property type="match status" value="1"/>
</dbReference>
<evidence type="ECO:0000256" key="8">
    <source>
        <dbReference type="ARBA" id="ARBA00023077"/>
    </source>
</evidence>
<keyword evidence="5 11" id="KW-0812">Transmembrane</keyword>
<keyword evidence="10 11" id="KW-0998">Cell outer membrane</keyword>
<proteinExistence type="inferred from homology"/>
<feature type="domain" description="TonB-dependent receptor-like beta-barrel" evidence="13">
    <location>
        <begin position="428"/>
        <end position="713"/>
    </location>
</feature>
<evidence type="ECO:0000256" key="11">
    <source>
        <dbReference type="PROSITE-ProRule" id="PRU01360"/>
    </source>
</evidence>
<keyword evidence="6" id="KW-0408">Iron</keyword>
<evidence type="ECO:0000256" key="7">
    <source>
        <dbReference type="ARBA" id="ARBA00023065"/>
    </source>
</evidence>
<evidence type="ECO:0000256" key="1">
    <source>
        <dbReference type="ARBA" id="ARBA00004571"/>
    </source>
</evidence>
<dbReference type="Proteomes" id="UP000745859">
    <property type="component" value="Unassembled WGS sequence"/>
</dbReference>
<evidence type="ECO:0000256" key="2">
    <source>
        <dbReference type="ARBA" id="ARBA00022448"/>
    </source>
</evidence>
<evidence type="ECO:0000256" key="12">
    <source>
        <dbReference type="RuleBase" id="RU003357"/>
    </source>
</evidence>
<evidence type="ECO:0000313" key="15">
    <source>
        <dbReference type="EMBL" id="NIJ46282.1"/>
    </source>
</evidence>
<evidence type="ECO:0000256" key="6">
    <source>
        <dbReference type="ARBA" id="ARBA00023004"/>
    </source>
</evidence>
<comment type="caution">
    <text evidence="15">The sequence shown here is derived from an EMBL/GenBank/DDBJ whole genome shotgun (WGS) entry which is preliminary data.</text>
</comment>
<keyword evidence="8 12" id="KW-0798">TonB box</keyword>
<keyword evidence="4" id="KW-0410">Iron transport</keyword>
<sequence length="754" mass="84847">MSHAQKTITSKVLGKDFKEIIKGAIVTTKQSKQTTLTNNKGDFTIESASVNDEISISFYGYQSISYKANNVPKTILLETSLESLNQVIISASRQKENKHDVPVAISVVTKKTMQEMQPNDISEVLNQKPGVLMVDLGNEQHMMAIRQPMTTKSFFLYLEDGLPIRPTGIFNHNALLETNAAAIENLEIIRGAYSSLYGSEAIGGAVNFITEKPTEELNIEVGTRVNNLGYQRFDGKVSGTVGKTGIYVSSYRSSIVDGFRDYGDYEKSALTAKITHQFTDKFDIENSVTYIDYRSDMSGSIGEDAFHKKDFSSIHTFTFRDAKSLRATSTLNYKWNENQNSFAKVYYRNNDLKQNPSYRISNRAALNATTKTGNINKNSFDSYGLLFQHNAKLSDVFKYSAGAVVDITINDYYAEELEVFRNADGVFESFKQLGTFASDYNTDLVNVGTFFTGEYKLTSNFRLNGGLRVDAFDYHFKNKLGASASSYNAPNTNNTFWSVTPRIGMVYKNKNYGGYANYSKGFVPPSVGELYGESDVPLLDPSKFNNYEIGTFTSLFKHSLYIDFALYYLDGEDEIVSVRTIDTTTNLDSYENKNSGSSEHYGLEYKVDYKLNKEISFRNSGSISKHKYKRFVRTVSDGASSTSFSGNDMPGAPSYINNFGIIYKPNYLKGLRLGFEWQSLGKYYTDNENTIEYNGYDVFNFRTSYKFSKIYLWMNLLNLSDKNYATRASTGYGSTTFTPGNPRNITVGIKYSIQ</sequence>
<dbReference type="InterPro" id="IPR012910">
    <property type="entry name" value="Plug_dom"/>
</dbReference>
<gene>
    <name evidence="15" type="ORF">FHR24_002766</name>
</gene>
<dbReference type="EMBL" id="JAASQL010000005">
    <property type="protein sequence ID" value="NIJ46282.1"/>
    <property type="molecule type" value="Genomic_DNA"/>
</dbReference>
<keyword evidence="2 11" id="KW-0813">Transport</keyword>
<protein>
    <submittedName>
        <fullName evidence="15">Outer membrane receptor protein involved in Fe transport</fullName>
    </submittedName>
</protein>
<evidence type="ECO:0000313" key="16">
    <source>
        <dbReference type="Proteomes" id="UP000745859"/>
    </source>
</evidence>
<evidence type="ECO:0000256" key="9">
    <source>
        <dbReference type="ARBA" id="ARBA00023136"/>
    </source>
</evidence>
<keyword evidence="7" id="KW-0406">Ion transport</keyword>
<keyword evidence="3 11" id="KW-1134">Transmembrane beta strand</keyword>
<evidence type="ECO:0000259" key="14">
    <source>
        <dbReference type="Pfam" id="PF07715"/>
    </source>
</evidence>
<comment type="similarity">
    <text evidence="11 12">Belongs to the TonB-dependent receptor family.</text>
</comment>
<comment type="subcellular location">
    <subcellularLocation>
        <location evidence="1 11">Cell outer membrane</location>
        <topology evidence="1 11">Multi-pass membrane protein</topology>
    </subcellularLocation>
</comment>
<feature type="domain" description="TonB-dependent receptor plug" evidence="14">
    <location>
        <begin position="98"/>
        <end position="205"/>
    </location>
</feature>
<dbReference type="Gene3D" id="2.40.170.20">
    <property type="entry name" value="TonB-dependent receptor, beta-barrel domain"/>
    <property type="match status" value="1"/>
</dbReference>
<keyword evidence="16" id="KW-1185">Reference proteome</keyword>
<evidence type="ECO:0000256" key="3">
    <source>
        <dbReference type="ARBA" id="ARBA00022452"/>
    </source>
</evidence>
<evidence type="ECO:0000259" key="13">
    <source>
        <dbReference type="Pfam" id="PF00593"/>
    </source>
</evidence>
<dbReference type="SUPFAM" id="SSF56935">
    <property type="entry name" value="Porins"/>
    <property type="match status" value="1"/>
</dbReference>
<reference evidence="15 16" key="1">
    <citation type="submission" date="2020-03" db="EMBL/GenBank/DDBJ databases">
        <title>Genomic Encyclopedia of Type Strains, Phase IV (KMG-IV): sequencing the most valuable type-strain genomes for metagenomic binning, comparative biology and taxonomic classification.</title>
        <authorList>
            <person name="Goeker M."/>
        </authorList>
    </citation>
    <scope>NUCLEOTIDE SEQUENCE [LARGE SCALE GENOMIC DNA]</scope>
    <source>
        <strain evidence="15 16">DSM 101599</strain>
    </source>
</reference>
<dbReference type="InterPro" id="IPR037066">
    <property type="entry name" value="Plug_dom_sf"/>
</dbReference>
<keyword evidence="9 11" id="KW-0472">Membrane</keyword>
<dbReference type="InterPro" id="IPR008969">
    <property type="entry name" value="CarboxyPept-like_regulatory"/>
</dbReference>
<dbReference type="PROSITE" id="PS52016">
    <property type="entry name" value="TONB_DEPENDENT_REC_3"/>
    <property type="match status" value="1"/>
</dbReference>